<dbReference type="AlphaFoldDB" id="A0A9D4B3U4"/>
<proteinExistence type="predicted"/>
<gene>
    <name evidence="1" type="ORF">KIL84_022014</name>
</gene>
<reference evidence="1" key="1">
    <citation type="submission" date="2021-09" db="EMBL/GenBank/DDBJ databases">
        <title>The genome of Mauremys mutica provides insights into the evolution of semi-aquatic lifestyle.</title>
        <authorList>
            <person name="Gong S."/>
            <person name="Gao Y."/>
        </authorList>
    </citation>
    <scope>NUCLEOTIDE SEQUENCE</scope>
    <source>
        <strain evidence="1">MM-2020</strain>
        <tissue evidence="1">Muscle</tissue>
    </source>
</reference>
<protein>
    <submittedName>
        <fullName evidence="1">Uncharacterized protein</fullName>
    </submittedName>
</protein>
<accession>A0A9D4B3U4</accession>
<organism evidence="1 2">
    <name type="scientific">Mauremys mutica</name>
    <name type="common">yellowpond turtle</name>
    <dbReference type="NCBI Taxonomy" id="74926"/>
    <lineage>
        <taxon>Eukaryota</taxon>
        <taxon>Metazoa</taxon>
        <taxon>Chordata</taxon>
        <taxon>Craniata</taxon>
        <taxon>Vertebrata</taxon>
        <taxon>Euteleostomi</taxon>
        <taxon>Archelosauria</taxon>
        <taxon>Testudinata</taxon>
        <taxon>Testudines</taxon>
        <taxon>Cryptodira</taxon>
        <taxon>Durocryptodira</taxon>
        <taxon>Testudinoidea</taxon>
        <taxon>Geoemydidae</taxon>
        <taxon>Geoemydinae</taxon>
        <taxon>Mauremys</taxon>
    </lineage>
</organism>
<name>A0A9D4B3U4_9SAUR</name>
<evidence type="ECO:0000313" key="2">
    <source>
        <dbReference type="Proteomes" id="UP000827986"/>
    </source>
</evidence>
<dbReference type="EMBL" id="JAHDVG010000472">
    <property type="protein sequence ID" value="KAH1179431.1"/>
    <property type="molecule type" value="Genomic_DNA"/>
</dbReference>
<dbReference type="Proteomes" id="UP000827986">
    <property type="component" value="Unassembled WGS sequence"/>
</dbReference>
<keyword evidence="2" id="KW-1185">Reference proteome</keyword>
<comment type="caution">
    <text evidence="1">The sequence shown here is derived from an EMBL/GenBank/DDBJ whole genome shotgun (WGS) entry which is preliminary data.</text>
</comment>
<sequence>MKEATVATSRLGFQWVTFKYISLSFCARRKQRIENPKKRHSLTLTSYVLSSLIYTSSKTYKLASYLNYFPKFPPSPAFDVAGMIAASYPEKYRNNIVTDTELHSFKSKPRKNHQR</sequence>
<evidence type="ECO:0000313" key="1">
    <source>
        <dbReference type="EMBL" id="KAH1179431.1"/>
    </source>
</evidence>